<dbReference type="Gene3D" id="3.40.50.12780">
    <property type="entry name" value="N-terminal domain of ligase-like"/>
    <property type="match status" value="1"/>
</dbReference>
<keyword evidence="1" id="KW-0596">Phosphopantetheine</keyword>
<dbReference type="SMART" id="SM00823">
    <property type="entry name" value="PKS_PP"/>
    <property type="match status" value="2"/>
</dbReference>
<evidence type="ECO:0000313" key="15">
    <source>
        <dbReference type="EMBL" id="EOA86441.1"/>
    </source>
</evidence>
<dbReference type="Gene3D" id="3.40.50.150">
    <property type="entry name" value="Vaccinia Virus protein VP39"/>
    <property type="match status" value="1"/>
</dbReference>
<evidence type="ECO:0000313" key="16">
    <source>
        <dbReference type="Proteomes" id="UP000016935"/>
    </source>
</evidence>
<dbReference type="RefSeq" id="XP_008025924.1">
    <property type="nucleotide sequence ID" value="XM_008027733.1"/>
</dbReference>
<evidence type="ECO:0000256" key="2">
    <source>
        <dbReference type="ARBA" id="ARBA00022553"/>
    </source>
</evidence>
<dbReference type="PANTHER" id="PTHR43775">
    <property type="entry name" value="FATTY ACID SYNTHASE"/>
    <property type="match status" value="1"/>
</dbReference>
<dbReference type="InterPro" id="IPR013217">
    <property type="entry name" value="Methyltransf_12"/>
</dbReference>
<protein>
    <submittedName>
        <fullName evidence="15">Uncharacterized protein</fullName>
    </submittedName>
</protein>
<feature type="domain" description="Carrier" evidence="12">
    <location>
        <begin position="3649"/>
        <end position="3726"/>
    </location>
</feature>
<dbReference type="SUPFAM" id="SSF52777">
    <property type="entry name" value="CoA-dependent acyltransferases"/>
    <property type="match status" value="2"/>
</dbReference>
<dbReference type="Gene3D" id="3.10.129.110">
    <property type="entry name" value="Polyketide synthase dehydratase"/>
    <property type="match status" value="1"/>
</dbReference>
<dbReference type="InterPro" id="IPR001227">
    <property type="entry name" value="Ac_transferase_dom_sf"/>
</dbReference>
<dbReference type="Pfam" id="PF21089">
    <property type="entry name" value="PKS_DH_N"/>
    <property type="match status" value="1"/>
</dbReference>
<dbReference type="InterPro" id="IPR016035">
    <property type="entry name" value="Acyl_Trfase/lysoPLipase"/>
</dbReference>
<keyword evidence="5" id="KW-0808">Transferase</keyword>
<dbReference type="GO" id="GO:0008168">
    <property type="term" value="F:methyltransferase activity"/>
    <property type="evidence" value="ECO:0007669"/>
    <property type="project" value="UniProtKB-KW"/>
</dbReference>
<dbReference type="InterPro" id="IPR045851">
    <property type="entry name" value="AMP-bd_C_sf"/>
</dbReference>
<dbReference type="Pfam" id="PF16197">
    <property type="entry name" value="KAsynt_C_assoc"/>
    <property type="match status" value="1"/>
</dbReference>
<dbReference type="GeneID" id="19405133"/>
<dbReference type="eggNOG" id="KOG1202">
    <property type="taxonomic scope" value="Eukaryota"/>
</dbReference>
<dbReference type="GO" id="GO:0009403">
    <property type="term" value="P:toxin biosynthetic process"/>
    <property type="evidence" value="ECO:0007669"/>
    <property type="project" value="UniProtKB-ARBA"/>
</dbReference>
<keyword evidence="6" id="KW-0677">Repeat</keyword>
<sequence length="4096" mass="449416">MGEPIAVIGSACRFAGDSNTPSQLWELLCKPKDVATSVPASRFGAEGFYHEKSAYHGHSNVEGMKSYFLSQEAVERRFDAGFFGINPAEAKVLDPQLRLLLETTYEALEAGGQTMEGLQGSDTGCYVGLMMGEYEQLMMRDPETIGKYHIMGTARSLMSNRLSYFFDWHGPSMTLDTACSSSLVAVHQAVQQLRSGQSRVAVAAGANLIVDPITHISESKLQMLSPDGRGRMWDARANGYARGEGVAAVVLKRLSDALADGDHVECVVREIGVNQDGKTRGLTLPSAAAQAALIRDTYRRAGLDARCAAHRPQYFEAHGTGTPAGDPIEAEAIYTAFFAAGADDAHDDDNDDDIDDASLWVGSIKTVCGHTEGTAGIAGLLKASLALQHAVVPPNLLFTRLNPRIQPFSTRLRVPLQPQPWPAPAPGQPRRAGVNNFGFGGTNCFALLEAYDGGRPRPATPCTATPPCTPFVFSAASEHALARQLAAFAAYVEANEHTLSLPSLAYTLHARRSRLLYATAVGAADARDLHTKLRHKLQSGAPIGVRDASSSSSSTTTTTASIVGVFTGQGAQWPRMGAELLQHSPAAAATFASLETHLATRLPPADRPQWSLRDELLQAAASSRIAEAQLSQPLCTAVQIVLVDLLRAAGITFAAVLGHSSGEIAAAYAANVLSAHDAIAIAYYRGLHSSLACSPHGHKGAMLAAGITPEDALDLLDSPVFQGRATIAAYNASSSLTIAGDADAIDELRIILEDEDKFARLLKVDKAYHSHHMAPCAGPYGDSLRALDIKISPPTCTWISSVSGNQIQDVDLHALGHDYWVQNAVNPVLFMQALQKTCASMASSEHLYVEVGPHPALQSPAAETIRATAGREIPYTGLLKRGAPDVVSVAEGIGYIWTHLSRFPLNLHALDRFMCPDTAAPQLVHGLPTYSWDHDIEYWHESRYTKATMSRSKPHELLGHMTSDSVPEKELRWRQILSPAEIPWLSGHRLQNQTVFPAAGYVALAIEACRELLALSPELGPAKLIKIQHIDIHKALTFDSDDSTVEAIFSLSDIAQEKDTLSANFRYFAASSGTGHTSDNESSLRILVSGCVAINLGEPASDALPARGPTPDSLLPIQAEELYESLLQLEYEYTGQFRALSGLQRKLGTVTGLVAGPTKDLKSTLLVHPGMLDAAFQAILFARTAPFDGSLWSMHVPKTIDCITVNLCISETQLALSGQQLPFNAYLQDRLAKSFKGDVDIYPPQGHSASVVLDSEKPVHALIQVEGLDCIPFSPPTAQDDKEIMSVMSWDRAYPDAASAAYDLSPIPDPHELELAHFLERASLYYLNQIRRSIPTDHPCRNEGQPLSRLFSYAEHIESRIANGQLPFWKHEWFNDTRETIAMASKPFEHVVDYKLLTRIGENLHDIVTGKTTAIELTMKDDLLNDFYPVALGMAHHTKYLARTVKQITYRFPHMNILEVGAGTGGATKVVLDMLGDSFSSYTFTDISAGFFLRAQEYFSSFSSSPRMVYKVLDISKNPQQQGFTEHSYDLIIASQVLHATPLMKQSLLNARRLLKPGGFLVVNEGVNNDTARLGTIFGAFPGWWLGAENDGRPLGPNLALADWDKLLRDTGFSGCDSQVPIVDALLTPNTVFVSQAVDPRVSFTRNPLSLSPQALSSLNTVNEEAPMDELIIIGGESSSLAPNIAHEVKLLLKDFFGKSTHIRTLADVAADNVPVSSRATILALSDLDEPMFRQLTEAKLQAMKRILHEAVSVLWVTQGRRAQDPFANMTVGLVRAALLEIPTLEFQFLDFEDASTIKARTIAEFLLRFKLESTWVTRRGSSKNGSNPLLTTVEREYVIDKDGQLLIPRILPSKEMNDRYNSARRPIYKSVVIDDHSADHHKNHDQRVRLGIQNNEYYLEEAGQEADSEILQPTHSLLLACRIRGLGFGHMSLTRDESYTQVTLSNQLSSSIRPAHDLCQALSSREETLLKDSATKARFLRLVKLNILASDTVSHLSSSDHVVLLEPNLAFANAVKREATIKNIGVTIISSKLEKGRCNFLGWLKIHSEAPGRSVCKILPKKASFFLACDGSQPSDMTDMAARIIPHLPSECNVTYFTQLHATKACIEPLETAGPTHDVHNQLRTAVQHALKDLVQLSVEGTVIRVDNISKAAPGLDPKQNLTHDQTVIEWEGVKSVPVKLRPVDDQSLFSDSKTYWLAGLTGSLGLSLCEWMISRGAKYIIMTSRNPNISREWRDRVALLGGIVKIYSNDLTDLVQTRALYEDICSAMPPIGGIVSAAMVLVDTTLENMTLEEMQKVCHPKVQGTTNLDKLFFDVDLDFFVAFSSIVAVTGNPGQSNYAAANMFMTSLMEQRRKRGLAASVMHIAPILGVGYVTEKSDRTKTNFPRTSGYSLTAEQDFHQVFAEAVVAGRTGTESTGNAEIVMGLHKVNSNPEKLPYWFDNPTATHFISNNDAMDVSKASTEKASVKSQLSAAKNSAQVAQIMTDAMKPFICSLFQVQGGADLSDSQFLDLTLDRIGLDSLLAVEIRSWLLKTVNANLPVMKILSGLSIRQLISHAVDSVPSTLIPNVSSSNSNDSAQPNGPFALQSEAINSIESSDKSVVSDYSSSNSTDTKRSSSPASSNADISIMSASKDLDHAISTTKTTEIAVERWTELSFSQTMFWFVLKFLNGMAGLNHTGLFRMTGPLRIADLKRAVMQLGNRHEVLRTCFKAFDNRPQQGIMESSRLRLEHRRISSEEQVMSVFEELQSYAYDVELGECLRIILLELSPEVYFLLQGTHSLVLDGISGSILMQDLLRLYENDMSIAESTDIYQYSTFAQAQRKAVEDGRLEKSLRFWKEQLAPCPPPLPVLRISAATTHPVYTKYQNQRVDLTVDSATKSRIWEICRRCRIRPFHFFLTAFRALLSRYADAEEVCIGIADANRSHEGAMEGLGPYINLLPLRFPNSASQKFEAELQETKSKADSALAHSDVPFQLLLNELRVSRSATQSPIFQTFFDYRQGMRKRESWGECELELLSFQASELPYDLSFDIIDDSGTNTCHLMLIARGDIYSKENVETLLESLKKMIHAFIDTPNSAFVDPDIFDAGKIEKALQFGRGDAVRSQWPYESIVGRIQDMANSMPNEVALKMPFGGKSMTYKEMLNKSQSICAALCAMGCTAGSKVAVYQEPTPDWLCSVLGVLGARAVCVPFDAGTLVKRLKDMAEDSKVAFILVDSKVEDQAVQLLETNSVCKIINVEHVTDDYPTAGPLMLPSAEDPAMVLYTSGSTGVPKGIVLKHIGFRNWAEFVPPLFRFGERDVVLQQSSSGFDMAYLQAFFALCYGGTVCIVPREMRVDARAIADIIASESVTVTCGVPSEYTNWLQYGSSQSLSRATHWRTAMCGGEPGTNIVLELQATLGPQPPPRFFHMYGPTEITFITTAMELFYGSAEKTPAVGGPFSNYSVYVLDEQLRPVPAGVQGEIYVGGAGVAAGYLANEQMTAEKFVSDPHASPSFKSLGWTTMHRTGDNGRWRQDGGLLIEGRRSGDTQHKLRGLRIDLQEVENVMLKESNGMLSDAVVSVVRTSPSSPEFLVAHVKFYPQHRPSEADEQRVLNQLSSNLELPQYMWPAVTVAVEELPMMSSGKLDRRAVASLPLPDLPQFHDDVDSTDLTETEFRLKELWQDVISKDVTKLHRIHAHADFFHAGGTSMLLLRLQSRIQQHFGLEIPFAQMFEASTLGSMAKRIEKGRESNVEQFDWDAETAISEPTVSALTDATSPIVSPPKVVVLTGATGLVGQGLLQALIEDSNVDKIHCIAVRNVSARIASLPLFKHSKVILHEGELSLPLVGLDDAEAKAIFQEADCIIHNGADTSHFKTYQSLRATNTISTQEIVSMCLLAKKKIPISYISTASILQYSGLDEFGEESAAQYPPPPDAFDGYSASKWASERYLERLHEQNNRTWPISIHRLTSVQRRVRSTEPNSDTSPSPSSNAALEVVGNLLQYCKLANAVPLSSNLRGSMNLTWLDDVVTSVMRAIHTPSYNGSGESPLRYLHDHGETDISFSNIKAYVDAETGGDAQVLPLEAWVKRAAELGLDPMLVAYFDMVARMPLVVWPRLVKN</sequence>
<dbReference type="SMART" id="SM00827">
    <property type="entry name" value="PKS_AT"/>
    <property type="match status" value="1"/>
</dbReference>
<dbReference type="PROSITE" id="PS52004">
    <property type="entry name" value="KS3_2"/>
    <property type="match status" value="1"/>
</dbReference>
<dbReference type="InterPro" id="IPR049900">
    <property type="entry name" value="PKS_mFAS_DH"/>
</dbReference>
<dbReference type="Pfam" id="PF08242">
    <property type="entry name" value="Methyltransf_12"/>
    <property type="match status" value="1"/>
</dbReference>
<dbReference type="InterPro" id="IPR000873">
    <property type="entry name" value="AMP-dep_synth/lig_dom"/>
</dbReference>
<feature type="domain" description="Ketosynthase family 3 (KS3)" evidence="13">
    <location>
        <begin position="2"/>
        <end position="450"/>
    </location>
</feature>
<dbReference type="Pfam" id="PF00550">
    <property type="entry name" value="PP-binding"/>
    <property type="match status" value="1"/>
</dbReference>
<dbReference type="InterPro" id="IPR057326">
    <property type="entry name" value="KR_dom"/>
</dbReference>
<dbReference type="InterPro" id="IPR020807">
    <property type="entry name" value="PKS_DH"/>
</dbReference>
<keyword evidence="2" id="KW-0597">Phosphoprotein</keyword>
<dbReference type="GO" id="GO:0004312">
    <property type="term" value="F:fatty acid synthase activity"/>
    <property type="evidence" value="ECO:0007669"/>
    <property type="project" value="TreeGrafter"/>
</dbReference>
<dbReference type="Pfam" id="PF00668">
    <property type="entry name" value="Condensation"/>
    <property type="match status" value="1"/>
</dbReference>
<dbReference type="InterPro" id="IPR013120">
    <property type="entry name" value="FAR_NAD-bd"/>
</dbReference>
<keyword evidence="16" id="KW-1185">Reference proteome</keyword>
<dbReference type="InterPro" id="IPR020845">
    <property type="entry name" value="AMP-binding_CS"/>
</dbReference>
<dbReference type="SMART" id="SM00825">
    <property type="entry name" value="PKS_KS"/>
    <property type="match status" value="1"/>
</dbReference>
<dbReference type="Proteomes" id="UP000016935">
    <property type="component" value="Unassembled WGS sequence"/>
</dbReference>
<dbReference type="InterPro" id="IPR014043">
    <property type="entry name" value="Acyl_transferase_dom"/>
</dbReference>
<dbReference type="GO" id="GO:0032259">
    <property type="term" value="P:methylation"/>
    <property type="evidence" value="ECO:0007669"/>
    <property type="project" value="UniProtKB-KW"/>
</dbReference>
<dbReference type="CDD" id="cd02440">
    <property type="entry name" value="AdoMet_MTases"/>
    <property type="match status" value="1"/>
</dbReference>
<dbReference type="InterPro" id="IPR049552">
    <property type="entry name" value="PKS_DH_N"/>
</dbReference>
<feature type="region of interest" description="Disordered" evidence="11">
    <location>
        <begin position="3949"/>
        <end position="3968"/>
    </location>
</feature>
<dbReference type="InterPro" id="IPR023213">
    <property type="entry name" value="CAT-like_dom_sf"/>
</dbReference>
<evidence type="ECO:0000256" key="3">
    <source>
        <dbReference type="ARBA" id="ARBA00022598"/>
    </source>
</evidence>
<keyword evidence="7" id="KW-0521">NADP</keyword>
<feature type="compositionally biased region" description="Low complexity" evidence="11">
    <location>
        <begin position="3955"/>
        <end position="3968"/>
    </location>
</feature>
<dbReference type="Gene3D" id="3.30.300.30">
    <property type="match status" value="1"/>
</dbReference>
<dbReference type="InterPro" id="IPR042099">
    <property type="entry name" value="ANL_N_sf"/>
</dbReference>
<dbReference type="Gene3D" id="3.40.366.10">
    <property type="entry name" value="Malonyl-Coenzyme A Acyl Carrier Protein, domain 2"/>
    <property type="match status" value="1"/>
</dbReference>
<dbReference type="SMART" id="SM00822">
    <property type="entry name" value="PKS_KR"/>
    <property type="match status" value="1"/>
</dbReference>
<dbReference type="eggNOG" id="KOG1178">
    <property type="taxonomic scope" value="Eukaryota"/>
</dbReference>
<evidence type="ECO:0000256" key="4">
    <source>
        <dbReference type="ARBA" id="ARBA00022603"/>
    </source>
</evidence>
<dbReference type="PANTHER" id="PTHR43775:SF20">
    <property type="entry name" value="HYBRID PKS-NRPS SYNTHETASE APDA"/>
    <property type="match status" value="1"/>
</dbReference>
<evidence type="ECO:0000256" key="7">
    <source>
        <dbReference type="ARBA" id="ARBA00022857"/>
    </source>
</evidence>
<dbReference type="HOGENOM" id="CLU_000022_37_8_1"/>
<dbReference type="Pfam" id="PF07993">
    <property type="entry name" value="NAD_binding_4"/>
    <property type="match status" value="1"/>
</dbReference>
<dbReference type="InterPro" id="IPR020806">
    <property type="entry name" value="PKS_PP-bd"/>
</dbReference>
<feature type="domain" description="PKS/mFAS DH" evidence="14">
    <location>
        <begin position="955"/>
        <end position="1279"/>
    </location>
</feature>
<keyword evidence="3" id="KW-0436">Ligase</keyword>
<dbReference type="Pfam" id="PF14765">
    <property type="entry name" value="PS-DH"/>
    <property type="match status" value="1"/>
</dbReference>
<dbReference type="Pfam" id="PF00109">
    <property type="entry name" value="ketoacyl-synt"/>
    <property type="match status" value="1"/>
</dbReference>
<evidence type="ECO:0000259" key="14">
    <source>
        <dbReference type="PROSITE" id="PS52019"/>
    </source>
</evidence>
<feature type="region of interest" description="Disordered" evidence="11">
    <location>
        <begin position="2602"/>
        <end position="2624"/>
    </location>
</feature>
<dbReference type="GO" id="GO:0004315">
    <property type="term" value="F:3-oxoacyl-[acyl-carrier-protein] synthase activity"/>
    <property type="evidence" value="ECO:0007669"/>
    <property type="project" value="InterPro"/>
</dbReference>
<dbReference type="Pfam" id="PF02801">
    <property type="entry name" value="Ketoacyl-synt_C"/>
    <property type="match status" value="1"/>
</dbReference>
<dbReference type="PROSITE" id="PS00606">
    <property type="entry name" value="KS3_1"/>
    <property type="match status" value="1"/>
</dbReference>
<evidence type="ECO:0000259" key="12">
    <source>
        <dbReference type="PROSITE" id="PS50075"/>
    </source>
</evidence>
<dbReference type="InterPro" id="IPR036736">
    <property type="entry name" value="ACP-like_sf"/>
</dbReference>
<dbReference type="CDD" id="cd00833">
    <property type="entry name" value="PKS"/>
    <property type="match status" value="1"/>
</dbReference>
<reference evidence="15 16" key="2">
    <citation type="journal article" date="2013" name="PLoS Genet.">
        <title>Comparative genome structure, secondary metabolite, and effector coding capacity across Cochliobolus pathogens.</title>
        <authorList>
            <person name="Condon B.J."/>
            <person name="Leng Y."/>
            <person name="Wu D."/>
            <person name="Bushley K.E."/>
            <person name="Ohm R.A."/>
            <person name="Otillar R."/>
            <person name="Martin J."/>
            <person name="Schackwitz W."/>
            <person name="Grimwood J."/>
            <person name="MohdZainudin N."/>
            <person name="Xue C."/>
            <person name="Wang R."/>
            <person name="Manning V.A."/>
            <person name="Dhillon B."/>
            <person name="Tu Z.J."/>
            <person name="Steffenson B.J."/>
            <person name="Salamov A."/>
            <person name="Sun H."/>
            <person name="Lowry S."/>
            <person name="LaButti K."/>
            <person name="Han J."/>
            <person name="Copeland A."/>
            <person name="Lindquist E."/>
            <person name="Barry K."/>
            <person name="Schmutz J."/>
            <person name="Baker S.E."/>
            <person name="Ciuffetti L.M."/>
            <person name="Grigoriev I.V."/>
            <person name="Zhong S."/>
            <person name="Turgeon B.G."/>
        </authorList>
    </citation>
    <scope>NUCLEOTIDE SEQUENCE [LARGE SCALE GENOMIC DNA]</scope>
    <source>
        <strain evidence="16">28A</strain>
    </source>
</reference>
<dbReference type="GO" id="GO:0031177">
    <property type="term" value="F:phosphopantetheine binding"/>
    <property type="evidence" value="ECO:0007669"/>
    <property type="project" value="InterPro"/>
</dbReference>
<feature type="active site" description="Proton donor; for dehydratase activity" evidence="10">
    <location>
        <position position="1173"/>
    </location>
</feature>
<dbReference type="CDD" id="cd05930">
    <property type="entry name" value="A_NRPS"/>
    <property type="match status" value="1"/>
</dbReference>
<dbReference type="Pfam" id="PF00698">
    <property type="entry name" value="Acyl_transf_1"/>
    <property type="match status" value="1"/>
</dbReference>
<dbReference type="Pfam" id="PF00501">
    <property type="entry name" value="AMP-binding"/>
    <property type="match status" value="1"/>
</dbReference>
<feature type="region of interest" description="N-terminal hotdog fold" evidence="10">
    <location>
        <begin position="955"/>
        <end position="1099"/>
    </location>
</feature>
<dbReference type="PROSITE" id="PS52019">
    <property type="entry name" value="PKS_MFAS_DH"/>
    <property type="match status" value="1"/>
</dbReference>
<dbReference type="SUPFAM" id="SSF52151">
    <property type="entry name" value="FabD/lysophospholipase-like"/>
    <property type="match status" value="1"/>
</dbReference>
<evidence type="ECO:0000256" key="5">
    <source>
        <dbReference type="ARBA" id="ARBA00022679"/>
    </source>
</evidence>
<gene>
    <name evidence="15" type="ORF">SETTUDRAFT_47468</name>
</gene>
<evidence type="ECO:0000256" key="9">
    <source>
        <dbReference type="ARBA" id="ARBA00029454"/>
    </source>
</evidence>
<dbReference type="InterPro" id="IPR050091">
    <property type="entry name" value="PKS_NRPS_Biosynth_Enz"/>
</dbReference>
<proteinExistence type="inferred from homology"/>
<dbReference type="SUPFAM" id="SSF47336">
    <property type="entry name" value="ACP-like"/>
    <property type="match status" value="2"/>
</dbReference>
<name>R0INU3_EXST2</name>
<dbReference type="Pfam" id="PF08659">
    <property type="entry name" value="KR"/>
    <property type="match status" value="1"/>
</dbReference>
<evidence type="ECO:0000259" key="13">
    <source>
        <dbReference type="PROSITE" id="PS52004"/>
    </source>
</evidence>
<evidence type="ECO:0000256" key="10">
    <source>
        <dbReference type="PROSITE-ProRule" id="PRU01363"/>
    </source>
</evidence>
<dbReference type="CDD" id="cd19532">
    <property type="entry name" value="C_PKS-NRPS"/>
    <property type="match status" value="1"/>
</dbReference>
<dbReference type="PROSITE" id="PS00012">
    <property type="entry name" value="PHOSPHOPANTETHEINE"/>
    <property type="match status" value="1"/>
</dbReference>
<dbReference type="InterPro" id="IPR014030">
    <property type="entry name" value="Ketoacyl_synth_N"/>
</dbReference>
<feature type="region of interest" description="C-terminal hotdog fold" evidence="10">
    <location>
        <begin position="1114"/>
        <end position="1279"/>
    </location>
</feature>
<dbReference type="InterPro" id="IPR018201">
    <property type="entry name" value="Ketoacyl_synth_AS"/>
</dbReference>
<dbReference type="InterPro" id="IPR016039">
    <property type="entry name" value="Thiolase-like"/>
</dbReference>
<dbReference type="InterPro" id="IPR009081">
    <property type="entry name" value="PP-bd_ACP"/>
</dbReference>
<dbReference type="InterPro" id="IPR013968">
    <property type="entry name" value="PKS_KR"/>
</dbReference>
<feature type="active site" description="Proton acceptor; for dehydratase activity" evidence="10">
    <location>
        <position position="988"/>
    </location>
</feature>
<evidence type="ECO:0000256" key="11">
    <source>
        <dbReference type="SAM" id="MobiDB-lite"/>
    </source>
</evidence>
<keyword evidence="8" id="KW-0511">Multifunctional enzyme</keyword>
<accession>R0INU3</accession>
<dbReference type="Gene3D" id="3.30.559.10">
    <property type="entry name" value="Chloramphenicol acetyltransferase-like domain"/>
    <property type="match status" value="1"/>
</dbReference>
<dbReference type="InterPro" id="IPR014031">
    <property type="entry name" value="Ketoacyl_synth_C"/>
</dbReference>
<dbReference type="OrthoDB" id="329835at2759"/>
<dbReference type="InterPro" id="IPR016036">
    <property type="entry name" value="Malonyl_transacylase_ACP-bd"/>
</dbReference>
<dbReference type="SUPFAM" id="SSF53901">
    <property type="entry name" value="Thiolase-like"/>
    <property type="match status" value="1"/>
</dbReference>
<dbReference type="Gene3D" id="3.40.50.720">
    <property type="entry name" value="NAD(P)-binding Rossmann-like Domain"/>
    <property type="match status" value="2"/>
</dbReference>
<dbReference type="Gene3D" id="1.10.1200.10">
    <property type="entry name" value="ACP-like"/>
    <property type="match status" value="2"/>
</dbReference>
<evidence type="ECO:0000256" key="8">
    <source>
        <dbReference type="ARBA" id="ARBA00023268"/>
    </source>
</evidence>
<dbReference type="SUPFAM" id="SSF51735">
    <property type="entry name" value="NAD(P)-binding Rossmann-fold domains"/>
    <property type="match status" value="2"/>
</dbReference>
<dbReference type="EMBL" id="KB908593">
    <property type="protein sequence ID" value="EOA86441.1"/>
    <property type="molecule type" value="Genomic_DNA"/>
</dbReference>
<dbReference type="SUPFAM" id="SSF55048">
    <property type="entry name" value="Probable ACP-binding domain of malonyl-CoA ACP transacylase"/>
    <property type="match status" value="1"/>
</dbReference>
<dbReference type="GO" id="GO:0006633">
    <property type="term" value="P:fatty acid biosynthetic process"/>
    <property type="evidence" value="ECO:0007669"/>
    <property type="project" value="InterPro"/>
</dbReference>
<dbReference type="InterPro" id="IPR049551">
    <property type="entry name" value="PKS_DH_C"/>
</dbReference>
<evidence type="ECO:0000256" key="1">
    <source>
        <dbReference type="ARBA" id="ARBA00022450"/>
    </source>
</evidence>
<dbReference type="Gene3D" id="3.30.559.30">
    <property type="entry name" value="Nonribosomal peptide synthetase, condensation domain"/>
    <property type="match status" value="1"/>
</dbReference>
<dbReference type="InterPro" id="IPR029063">
    <property type="entry name" value="SAM-dependent_MTases_sf"/>
</dbReference>
<comment type="similarity">
    <text evidence="9">Belongs to the NRP synthetase family.</text>
</comment>
<evidence type="ECO:0000256" key="6">
    <source>
        <dbReference type="ARBA" id="ARBA00022737"/>
    </source>
</evidence>
<organism evidence="15 16">
    <name type="scientific">Exserohilum turcicum (strain 28A)</name>
    <name type="common">Northern leaf blight fungus</name>
    <name type="synonym">Setosphaeria turcica</name>
    <dbReference type="NCBI Taxonomy" id="671987"/>
    <lineage>
        <taxon>Eukaryota</taxon>
        <taxon>Fungi</taxon>
        <taxon>Dikarya</taxon>
        <taxon>Ascomycota</taxon>
        <taxon>Pezizomycotina</taxon>
        <taxon>Dothideomycetes</taxon>
        <taxon>Pleosporomycetidae</taxon>
        <taxon>Pleosporales</taxon>
        <taxon>Pleosporineae</taxon>
        <taxon>Pleosporaceae</taxon>
        <taxon>Exserohilum</taxon>
    </lineage>
</organism>
<dbReference type="InterPro" id="IPR042104">
    <property type="entry name" value="PKS_dehydratase_sf"/>
</dbReference>
<dbReference type="Gene3D" id="3.40.47.10">
    <property type="match status" value="1"/>
</dbReference>
<dbReference type="InterPro" id="IPR032821">
    <property type="entry name" value="PKS_assoc"/>
</dbReference>
<dbReference type="InterPro" id="IPR020841">
    <property type="entry name" value="PKS_Beta-ketoAc_synthase_dom"/>
</dbReference>
<dbReference type="SUPFAM" id="SSF53335">
    <property type="entry name" value="S-adenosyl-L-methionine-dependent methyltransferases"/>
    <property type="match status" value="1"/>
</dbReference>
<dbReference type="SMART" id="SM00826">
    <property type="entry name" value="PKS_DH"/>
    <property type="match status" value="1"/>
</dbReference>
<dbReference type="InterPro" id="IPR006162">
    <property type="entry name" value="Ppantetheine_attach_site"/>
</dbReference>
<dbReference type="PROSITE" id="PS50075">
    <property type="entry name" value="CARRIER"/>
    <property type="match status" value="2"/>
</dbReference>
<dbReference type="GO" id="GO:0016874">
    <property type="term" value="F:ligase activity"/>
    <property type="evidence" value="ECO:0007669"/>
    <property type="project" value="UniProtKB-KW"/>
</dbReference>
<dbReference type="PROSITE" id="PS00455">
    <property type="entry name" value="AMP_BINDING"/>
    <property type="match status" value="1"/>
</dbReference>
<dbReference type="SUPFAM" id="SSF56801">
    <property type="entry name" value="Acetyl-CoA synthetase-like"/>
    <property type="match status" value="1"/>
</dbReference>
<dbReference type="InterPro" id="IPR001242">
    <property type="entry name" value="Condensation_dom"/>
</dbReference>
<reference evidence="15 16" key="1">
    <citation type="journal article" date="2012" name="PLoS Pathog.">
        <title>Diverse lifestyles and strategies of plant pathogenesis encoded in the genomes of eighteen Dothideomycetes fungi.</title>
        <authorList>
            <person name="Ohm R.A."/>
            <person name="Feau N."/>
            <person name="Henrissat B."/>
            <person name="Schoch C.L."/>
            <person name="Horwitz B.A."/>
            <person name="Barry K.W."/>
            <person name="Condon B.J."/>
            <person name="Copeland A.C."/>
            <person name="Dhillon B."/>
            <person name="Glaser F."/>
            <person name="Hesse C.N."/>
            <person name="Kosti I."/>
            <person name="LaButti K."/>
            <person name="Lindquist E.A."/>
            <person name="Lucas S."/>
            <person name="Salamov A.A."/>
            <person name="Bradshaw R.E."/>
            <person name="Ciuffetti L."/>
            <person name="Hamelin R.C."/>
            <person name="Kema G.H.J."/>
            <person name="Lawrence C."/>
            <person name="Scott J.A."/>
            <person name="Spatafora J.W."/>
            <person name="Turgeon B.G."/>
            <person name="de Wit P.J.G.M."/>
            <person name="Zhong S."/>
            <person name="Goodwin S.B."/>
            <person name="Grigoriev I.V."/>
        </authorList>
    </citation>
    <scope>NUCLEOTIDE SEQUENCE [LARGE SCALE GENOMIC DNA]</scope>
    <source>
        <strain evidence="16">28A</strain>
    </source>
</reference>
<feature type="domain" description="Carrier" evidence="12">
    <location>
        <begin position="2483"/>
        <end position="2562"/>
    </location>
</feature>
<keyword evidence="4" id="KW-0489">Methyltransferase</keyword>
<dbReference type="STRING" id="671987.R0INU3"/>
<dbReference type="InterPro" id="IPR036291">
    <property type="entry name" value="NAD(P)-bd_dom_sf"/>
</dbReference>